<proteinExistence type="inferred from homology"/>
<dbReference type="PROSITE" id="PS51383">
    <property type="entry name" value="YJEF_C_3"/>
    <property type="match status" value="1"/>
</dbReference>
<dbReference type="InterPro" id="IPR029056">
    <property type="entry name" value="Ribokinase-like"/>
</dbReference>
<feature type="binding site" evidence="6">
    <location>
        <position position="139"/>
    </location>
    <ligand>
        <name>(6S)-NADPHX</name>
        <dbReference type="ChEBI" id="CHEBI:64076"/>
    </ligand>
</feature>
<keyword evidence="5 6" id="KW-0456">Lyase</keyword>
<keyword evidence="3 6" id="KW-0521">NADP</keyword>
<organism evidence="8 9">
    <name type="scientific">Paramicrobacterium chengjingii</name>
    <dbReference type="NCBI Taxonomy" id="2769067"/>
    <lineage>
        <taxon>Bacteria</taxon>
        <taxon>Bacillati</taxon>
        <taxon>Actinomycetota</taxon>
        <taxon>Actinomycetes</taxon>
        <taxon>Micrococcales</taxon>
        <taxon>Microbacteriaceae</taxon>
        <taxon>Paramicrobacterium</taxon>
    </lineage>
</organism>
<keyword evidence="2 6" id="KW-0067">ATP-binding</keyword>
<dbReference type="InterPro" id="IPR017953">
    <property type="entry name" value="Carbohydrate_kinase_pred_CS"/>
</dbReference>
<dbReference type="SUPFAM" id="SSF53613">
    <property type="entry name" value="Ribokinase-like"/>
    <property type="match status" value="1"/>
</dbReference>
<comment type="catalytic activity">
    <reaction evidence="6">
        <text>(6S)-NADPHX + ADP = AMP + phosphate + NADPH + H(+)</text>
        <dbReference type="Rhea" id="RHEA:32235"/>
        <dbReference type="ChEBI" id="CHEBI:15378"/>
        <dbReference type="ChEBI" id="CHEBI:43474"/>
        <dbReference type="ChEBI" id="CHEBI:57783"/>
        <dbReference type="ChEBI" id="CHEBI:64076"/>
        <dbReference type="ChEBI" id="CHEBI:456215"/>
        <dbReference type="ChEBI" id="CHEBI:456216"/>
        <dbReference type="EC" id="4.2.1.136"/>
    </reaction>
</comment>
<evidence type="ECO:0000256" key="5">
    <source>
        <dbReference type="ARBA" id="ARBA00023239"/>
    </source>
</evidence>
<evidence type="ECO:0000256" key="6">
    <source>
        <dbReference type="HAMAP-Rule" id="MF_01965"/>
    </source>
</evidence>
<evidence type="ECO:0000259" key="7">
    <source>
        <dbReference type="PROSITE" id="PS51383"/>
    </source>
</evidence>
<dbReference type="CDD" id="cd01171">
    <property type="entry name" value="YXKO-related"/>
    <property type="match status" value="1"/>
</dbReference>
<protein>
    <recommendedName>
        <fullName evidence="6">ADP-dependent (S)-NAD(P)H-hydrate dehydratase</fullName>
        <ecNumber evidence="6">4.2.1.136</ecNumber>
    </recommendedName>
    <alternativeName>
        <fullName evidence="6">ADP-dependent NAD(P)HX dehydratase</fullName>
    </alternativeName>
</protein>
<dbReference type="PANTHER" id="PTHR12592">
    <property type="entry name" value="ATP-DEPENDENT (S)-NAD(P)H-HYDRATE DEHYDRATASE FAMILY MEMBER"/>
    <property type="match status" value="1"/>
</dbReference>
<name>A0ABX6YET2_9MICO</name>
<dbReference type="EMBL" id="CP061169">
    <property type="protein sequence ID" value="QPZ37283.1"/>
    <property type="molecule type" value="Genomic_DNA"/>
</dbReference>
<evidence type="ECO:0000313" key="9">
    <source>
        <dbReference type="Proteomes" id="UP000662814"/>
    </source>
</evidence>
<dbReference type="PANTHER" id="PTHR12592:SF0">
    <property type="entry name" value="ATP-DEPENDENT (S)-NAD(P)H-HYDRATE DEHYDRATASE"/>
    <property type="match status" value="1"/>
</dbReference>
<comment type="subunit">
    <text evidence="6">Homotetramer.</text>
</comment>
<dbReference type="EC" id="4.2.1.136" evidence="6"/>
<dbReference type="RefSeq" id="WP_166992344.1">
    <property type="nucleotide sequence ID" value="NZ_CP061169.1"/>
</dbReference>
<dbReference type="PROSITE" id="PS01050">
    <property type="entry name" value="YJEF_C_2"/>
    <property type="match status" value="1"/>
</dbReference>
<dbReference type="Proteomes" id="UP000662814">
    <property type="component" value="Chromosome"/>
</dbReference>
<feature type="binding site" evidence="6">
    <location>
        <begin position="181"/>
        <end position="185"/>
    </location>
    <ligand>
        <name>AMP</name>
        <dbReference type="ChEBI" id="CHEBI:456215"/>
    </ligand>
</feature>
<feature type="binding site" evidence="6">
    <location>
        <position position="210"/>
    </location>
    <ligand>
        <name>AMP</name>
        <dbReference type="ChEBI" id="CHEBI:456215"/>
    </ligand>
</feature>
<comment type="similarity">
    <text evidence="6">Belongs to the NnrD/CARKD family.</text>
</comment>
<evidence type="ECO:0000256" key="3">
    <source>
        <dbReference type="ARBA" id="ARBA00022857"/>
    </source>
</evidence>
<evidence type="ECO:0000256" key="4">
    <source>
        <dbReference type="ARBA" id="ARBA00023027"/>
    </source>
</evidence>
<sequence length="281" mass="28383">MSWVEWTDADAAARIRVPTASDDKYSRGVLGVLTGSRTFPGAAVLGVEAAVRTGVGMVRFLGAEKAADAVVHRRPEVVTAQGRVQAWLIGSGFDEGARADAAALVAEALESGLPVILDAGALADVSAARVPGRVVVTPHAGELARLLSSRGHDATPDAVMSSPESWALRAAEELHVTVLLKGNTTRVVSPEGSRVTVSGSTPWLATAGSGDVLAGILGALLATSIDGDSQIVAQAAASAALLHDRAARLASGGGPIAALDIADAVPAAVRDVLGSTHMMNG</sequence>
<dbReference type="HAMAP" id="MF_01965">
    <property type="entry name" value="NADHX_dehydratase"/>
    <property type="match status" value="1"/>
</dbReference>
<feature type="domain" description="YjeF C-terminal" evidence="7">
    <location>
        <begin position="7"/>
        <end position="272"/>
    </location>
</feature>
<feature type="binding site" evidence="6">
    <location>
        <position position="211"/>
    </location>
    <ligand>
        <name>(6S)-NADPHX</name>
        <dbReference type="ChEBI" id="CHEBI:64076"/>
    </ligand>
</feature>
<evidence type="ECO:0000256" key="1">
    <source>
        <dbReference type="ARBA" id="ARBA00022741"/>
    </source>
</evidence>
<evidence type="ECO:0000313" key="8">
    <source>
        <dbReference type="EMBL" id="QPZ37283.1"/>
    </source>
</evidence>
<accession>A0ABX6YET2</accession>
<keyword evidence="4 6" id="KW-0520">NAD</keyword>
<evidence type="ECO:0000256" key="2">
    <source>
        <dbReference type="ARBA" id="ARBA00022840"/>
    </source>
</evidence>
<comment type="catalytic activity">
    <reaction evidence="6">
        <text>(6S)-NADHX + ADP = AMP + phosphate + NADH + H(+)</text>
        <dbReference type="Rhea" id="RHEA:32223"/>
        <dbReference type="ChEBI" id="CHEBI:15378"/>
        <dbReference type="ChEBI" id="CHEBI:43474"/>
        <dbReference type="ChEBI" id="CHEBI:57945"/>
        <dbReference type="ChEBI" id="CHEBI:64074"/>
        <dbReference type="ChEBI" id="CHEBI:456215"/>
        <dbReference type="ChEBI" id="CHEBI:456216"/>
        <dbReference type="EC" id="4.2.1.136"/>
    </reaction>
</comment>
<comment type="cofactor">
    <cofactor evidence="6">
        <name>Mg(2+)</name>
        <dbReference type="ChEBI" id="CHEBI:18420"/>
    </cofactor>
</comment>
<feature type="binding site" evidence="6">
    <location>
        <position position="92"/>
    </location>
    <ligand>
        <name>(6S)-NADPHX</name>
        <dbReference type="ChEBI" id="CHEBI:64076"/>
    </ligand>
</feature>
<dbReference type="Pfam" id="PF01256">
    <property type="entry name" value="Carb_kinase"/>
    <property type="match status" value="1"/>
</dbReference>
<dbReference type="Gene3D" id="3.40.1190.20">
    <property type="match status" value="1"/>
</dbReference>
<dbReference type="InterPro" id="IPR000631">
    <property type="entry name" value="CARKD"/>
</dbReference>
<comment type="function">
    <text evidence="6">Catalyzes the dehydration of the S-form of NAD(P)HX at the expense of ADP, which is converted to AMP. Together with NAD(P)HX epimerase, which catalyzes the epimerization of the S- and R-forms, the enzyme allows the repair of both epimers of NAD(P)HX, a damaged form of NAD(P)H that is a result of enzymatic or heat-dependent hydration.</text>
</comment>
<gene>
    <name evidence="6" type="primary">nnrD</name>
    <name evidence="8" type="ORF">HCR76_10520</name>
</gene>
<keyword evidence="1 6" id="KW-0547">Nucleotide-binding</keyword>
<keyword evidence="9" id="KW-1185">Reference proteome</keyword>
<feature type="binding site" evidence="6">
    <location>
        <position position="42"/>
    </location>
    <ligand>
        <name>(6S)-NADPHX</name>
        <dbReference type="ChEBI" id="CHEBI:64076"/>
    </ligand>
</feature>
<reference evidence="8 9" key="1">
    <citation type="submission" date="2020-12" db="EMBL/GenBank/DDBJ databases">
        <title>Microbacterium sp. HY060.</title>
        <authorList>
            <person name="Zhou J."/>
        </authorList>
    </citation>
    <scope>NUCLEOTIDE SEQUENCE [LARGE SCALE GENOMIC DNA]</scope>
    <source>
        <strain evidence="8 9">HY60</strain>
    </source>
</reference>